<dbReference type="ExpressionAtlas" id="A8E769">
    <property type="expression patterns" value="baseline and differential"/>
</dbReference>
<gene>
    <name evidence="1" type="primary">nod</name>
    <name evidence="2" type="synonym">rho-4-RC</name>
</gene>
<proteinExistence type="evidence at transcript level"/>
<reference evidence="1" key="1">
    <citation type="submission" date="2007-10" db="EMBL/GenBank/DDBJ databases">
        <authorList>
            <person name="Stapleton M."/>
            <person name="Carlson J."/>
            <person name="Frise E."/>
            <person name="Kapadia B."/>
            <person name="Park S."/>
            <person name="Wan K."/>
            <person name="Yu C."/>
            <person name="Celniker S."/>
        </authorList>
    </citation>
    <scope>NUCLEOTIDE SEQUENCE</scope>
    <source>
        <strain evidence="1">Berkeley</strain>
    </source>
</reference>
<sequence length="153" mass="17226">MEETVVASPQQPCLRRSVRLAGRMRSQNYRAIPKVMNLRRSTRLAGIREHATSVVVENGTRLQSAVQKKRTRKVKPAPKAWMANNTKCLLGHLNNGNVKQLQEIPGIGSKTASILAVHRSRLGCFKNLIEVKSLPIWSGNKWKRFSQINCLDT</sequence>
<dbReference type="EMBL" id="BT088960">
    <property type="protein sequence ID" value="ACT80132.1"/>
    <property type="molecule type" value="mRNA"/>
</dbReference>
<dbReference type="VEuPathDB" id="VectorBase:FBgn0002948"/>
<dbReference type="AlphaFoldDB" id="A8E769"/>
<evidence type="ECO:0000313" key="2">
    <source>
        <dbReference type="EMBL" id="ACT80132.1"/>
    </source>
</evidence>
<evidence type="ECO:0000313" key="1">
    <source>
        <dbReference type="EMBL" id="ABV82393.1"/>
    </source>
</evidence>
<dbReference type="EMBL" id="BT031011">
    <property type="protein sequence ID" value="ABV82393.1"/>
    <property type="molecule type" value="mRNA"/>
</dbReference>
<dbReference type="OrthoDB" id="6237065at2759"/>
<name>A8E769_DROME</name>
<dbReference type="Gene3D" id="1.10.150.280">
    <property type="entry name" value="AF1531-like domain"/>
    <property type="match status" value="1"/>
</dbReference>
<protein>
    <submittedName>
        <fullName evidence="1">RE24179p</fullName>
    </submittedName>
    <submittedName>
        <fullName evidence="2">RE24835p</fullName>
    </submittedName>
</protein>
<dbReference type="SUPFAM" id="SSF47781">
    <property type="entry name" value="RuvA domain 2-like"/>
    <property type="match status" value="1"/>
</dbReference>
<reference evidence="2" key="2">
    <citation type="submission" date="2009-07" db="EMBL/GenBank/DDBJ databases">
        <authorList>
            <person name="Carlson J."/>
            <person name="Booth B."/>
            <person name="Frise E."/>
            <person name="Park S."/>
            <person name="Wan K."/>
            <person name="Yu C."/>
            <person name="Celniker S."/>
        </authorList>
    </citation>
    <scope>NUCLEOTIDE SEQUENCE</scope>
    <source>
        <strain evidence="2">Berkeley</strain>
    </source>
</reference>
<accession>A8E769</accession>
<organism evidence="1">
    <name type="scientific">Drosophila melanogaster</name>
    <name type="common">Fruit fly</name>
    <dbReference type="NCBI Taxonomy" id="7227"/>
    <lineage>
        <taxon>Eukaryota</taxon>
        <taxon>Metazoa</taxon>
        <taxon>Ecdysozoa</taxon>
        <taxon>Arthropoda</taxon>
        <taxon>Hexapoda</taxon>
        <taxon>Insecta</taxon>
        <taxon>Pterygota</taxon>
        <taxon>Neoptera</taxon>
        <taxon>Endopterygota</taxon>
        <taxon>Diptera</taxon>
        <taxon>Brachycera</taxon>
        <taxon>Muscomorpha</taxon>
        <taxon>Ephydroidea</taxon>
        <taxon>Drosophilidae</taxon>
        <taxon>Drosophila</taxon>
        <taxon>Sophophora</taxon>
    </lineage>
</organism>
<dbReference type="InterPro" id="IPR010994">
    <property type="entry name" value="RuvA_2-like"/>
</dbReference>